<dbReference type="PANTHER" id="PTHR44167">
    <property type="entry name" value="OVARIAN-SPECIFIC SERINE/THREONINE-PROTEIN KINASE LOK-RELATED"/>
    <property type="match status" value="1"/>
</dbReference>
<dbReference type="STRING" id="486041.B0DSZ9"/>
<dbReference type="Pfam" id="PF00069">
    <property type="entry name" value="Pkinase"/>
    <property type="match status" value="1"/>
</dbReference>
<dbReference type="RefSeq" id="XP_001887085.1">
    <property type="nucleotide sequence ID" value="XM_001887050.1"/>
</dbReference>
<dbReference type="GO" id="GO:0004674">
    <property type="term" value="F:protein serine/threonine kinase activity"/>
    <property type="evidence" value="ECO:0007669"/>
    <property type="project" value="TreeGrafter"/>
</dbReference>
<sequence>MAGDTLFKDEIWWRDHQVWLDERGYKLRPRLTPGWVPSWLGKGKGVRRHKCEDYQYEMHPSVQDALRKDNNQRVILKKINTTEYPNEQGIATYFSSKELADIPENHCVPILEILHIPDEEHVILLAMPLLHHCLKPPLETVGEVVEFFRQVFEGIHFMHQHRIAHRDCHGPNILMNADAMYPSGFHAVKQDMLPNWKGKAKHFSRTERPPKYYLIDFGLSVRFDPDESAPRARVIRGGDRDYPPELLDRDVEYDPFPTDVFYLGNIIKHEFTEGSSHIHSTKKLGFEFLEGLAADMTNPDPLKRPTMDEVVSRYREIQQGLSSWKLRQRVVRSDEFFLTALFRSTRHLGRTLVYIAKRIPPLPRQQ</sequence>
<evidence type="ECO:0000259" key="1">
    <source>
        <dbReference type="PROSITE" id="PS50011"/>
    </source>
</evidence>
<dbReference type="AlphaFoldDB" id="B0DSZ9"/>
<dbReference type="GO" id="GO:0044773">
    <property type="term" value="P:mitotic DNA damage checkpoint signaling"/>
    <property type="evidence" value="ECO:0007669"/>
    <property type="project" value="TreeGrafter"/>
</dbReference>
<feature type="domain" description="Protein kinase" evidence="1">
    <location>
        <begin position="34"/>
        <end position="317"/>
    </location>
</feature>
<dbReference type="GO" id="GO:0005634">
    <property type="term" value="C:nucleus"/>
    <property type="evidence" value="ECO:0007669"/>
    <property type="project" value="TreeGrafter"/>
</dbReference>
<proteinExistence type="predicted"/>
<dbReference type="InParanoid" id="B0DSZ9"/>
<reference evidence="2 3" key="1">
    <citation type="journal article" date="2008" name="Nature">
        <title>The genome of Laccaria bicolor provides insights into mycorrhizal symbiosis.</title>
        <authorList>
            <person name="Martin F."/>
            <person name="Aerts A."/>
            <person name="Ahren D."/>
            <person name="Brun A."/>
            <person name="Danchin E.G.J."/>
            <person name="Duchaussoy F."/>
            <person name="Gibon J."/>
            <person name="Kohler A."/>
            <person name="Lindquist E."/>
            <person name="Pereda V."/>
            <person name="Salamov A."/>
            <person name="Shapiro H.J."/>
            <person name="Wuyts J."/>
            <person name="Blaudez D."/>
            <person name="Buee M."/>
            <person name="Brokstein P."/>
            <person name="Canbaeck B."/>
            <person name="Cohen D."/>
            <person name="Courty P.E."/>
            <person name="Coutinho P.M."/>
            <person name="Delaruelle C."/>
            <person name="Detter J.C."/>
            <person name="Deveau A."/>
            <person name="DiFazio S."/>
            <person name="Duplessis S."/>
            <person name="Fraissinet-Tachet L."/>
            <person name="Lucic E."/>
            <person name="Frey-Klett P."/>
            <person name="Fourrey C."/>
            <person name="Feussner I."/>
            <person name="Gay G."/>
            <person name="Grimwood J."/>
            <person name="Hoegger P.J."/>
            <person name="Jain P."/>
            <person name="Kilaru S."/>
            <person name="Labbe J."/>
            <person name="Lin Y.C."/>
            <person name="Legue V."/>
            <person name="Le Tacon F."/>
            <person name="Marmeisse R."/>
            <person name="Melayah D."/>
            <person name="Montanini B."/>
            <person name="Muratet M."/>
            <person name="Nehls U."/>
            <person name="Niculita-Hirzel H."/>
            <person name="Oudot-Le Secq M.P."/>
            <person name="Peter M."/>
            <person name="Quesneville H."/>
            <person name="Rajashekar B."/>
            <person name="Reich M."/>
            <person name="Rouhier N."/>
            <person name="Schmutz J."/>
            <person name="Yin T."/>
            <person name="Chalot M."/>
            <person name="Henrissat B."/>
            <person name="Kuees U."/>
            <person name="Lucas S."/>
            <person name="Van de Peer Y."/>
            <person name="Podila G.K."/>
            <person name="Polle A."/>
            <person name="Pukkila P.J."/>
            <person name="Richardson P.M."/>
            <person name="Rouze P."/>
            <person name="Sanders I.R."/>
            <person name="Stajich J.E."/>
            <person name="Tunlid A."/>
            <person name="Tuskan G."/>
            <person name="Grigoriev I.V."/>
        </authorList>
    </citation>
    <scope>NUCLEOTIDE SEQUENCE [LARGE SCALE GENOMIC DNA]</scope>
    <source>
        <strain evidence="3">S238N-H82 / ATCC MYA-4686</strain>
    </source>
</reference>
<organism evidence="3">
    <name type="scientific">Laccaria bicolor (strain S238N-H82 / ATCC MYA-4686)</name>
    <name type="common">Bicoloured deceiver</name>
    <name type="synonym">Laccaria laccata var. bicolor</name>
    <dbReference type="NCBI Taxonomy" id="486041"/>
    <lineage>
        <taxon>Eukaryota</taxon>
        <taxon>Fungi</taxon>
        <taxon>Dikarya</taxon>
        <taxon>Basidiomycota</taxon>
        <taxon>Agaricomycotina</taxon>
        <taxon>Agaricomycetes</taxon>
        <taxon>Agaricomycetidae</taxon>
        <taxon>Agaricales</taxon>
        <taxon>Agaricineae</taxon>
        <taxon>Hydnangiaceae</taxon>
        <taxon>Laccaria</taxon>
    </lineage>
</organism>
<evidence type="ECO:0000313" key="3">
    <source>
        <dbReference type="Proteomes" id="UP000001194"/>
    </source>
</evidence>
<dbReference type="KEGG" id="lbc:LACBIDRAFT_309748"/>
<gene>
    <name evidence="2" type="ORF">LACBIDRAFT_309748</name>
</gene>
<evidence type="ECO:0000313" key="2">
    <source>
        <dbReference type="EMBL" id="EDR02408.1"/>
    </source>
</evidence>
<dbReference type="SMART" id="SM00220">
    <property type="entry name" value="S_TKc"/>
    <property type="match status" value="1"/>
</dbReference>
<dbReference type="InterPro" id="IPR011009">
    <property type="entry name" value="Kinase-like_dom_sf"/>
</dbReference>
<dbReference type="PROSITE" id="PS50011">
    <property type="entry name" value="PROTEIN_KINASE_DOM"/>
    <property type="match status" value="1"/>
</dbReference>
<dbReference type="GeneID" id="6082717"/>
<dbReference type="OrthoDB" id="5987198at2759"/>
<dbReference type="EMBL" id="DS547131">
    <property type="protein sequence ID" value="EDR02408.1"/>
    <property type="molecule type" value="Genomic_DNA"/>
</dbReference>
<protein>
    <submittedName>
        <fullName evidence="2">Predicted protein</fullName>
    </submittedName>
</protein>
<keyword evidence="3" id="KW-1185">Reference proteome</keyword>
<dbReference type="InterPro" id="IPR000719">
    <property type="entry name" value="Prot_kinase_dom"/>
</dbReference>
<accession>B0DSZ9</accession>
<dbReference type="SUPFAM" id="SSF56112">
    <property type="entry name" value="Protein kinase-like (PK-like)"/>
    <property type="match status" value="1"/>
</dbReference>
<name>B0DSZ9_LACBS</name>
<dbReference type="PANTHER" id="PTHR44167:SF24">
    <property type="entry name" value="SERINE_THREONINE-PROTEIN KINASE CHK2"/>
    <property type="match status" value="1"/>
</dbReference>
<dbReference type="HOGENOM" id="CLU_044121_2_1_1"/>
<dbReference type="GO" id="GO:0005524">
    <property type="term" value="F:ATP binding"/>
    <property type="evidence" value="ECO:0007669"/>
    <property type="project" value="InterPro"/>
</dbReference>
<dbReference type="Proteomes" id="UP000001194">
    <property type="component" value="Unassembled WGS sequence"/>
</dbReference>
<dbReference type="Gene3D" id="1.10.510.10">
    <property type="entry name" value="Transferase(Phosphotransferase) domain 1"/>
    <property type="match status" value="1"/>
</dbReference>